<dbReference type="STRING" id="53346.A5802_000964"/>
<dbReference type="Proteomes" id="UP000557857">
    <property type="component" value="Unassembled WGS sequence"/>
</dbReference>
<dbReference type="AlphaFoldDB" id="A0A1V2UL04"/>
<feature type="transmembrane region" description="Helical" evidence="1">
    <location>
        <begin position="85"/>
        <end position="107"/>
    </location>
</feature>
<dbReference type="EMBL" id="JABCAG010000012">
    <property type="protein sequence ID" value="NMP57970.1"/>
    <property type="molecule type" value="Genomic_DNA"/>
</dbReference>
<feature type="transmembrane region" description="Helical" evidence="1">
    <location>
        <begin position="119"/>
        <end position="141"/>
    </location>
</feature>
<dbReference type="InterPro" id="IPR046664">
    <property type="entry name" value="DUF6773"/>
</dbReference>
<reference evidence="2 6" key="2">
    <citation type="submission" date="2019-07" db="EMBL/GenBank/DDBJ databases">
        <title>antibiotic susceptibility of plant-derived lactic acid bacteria.</title>
        <authorList>
            <person name="Sugiyama M."/>
            <person name="Noda M."/>
        </authorList>
    </citation>
    <scope>NUCLEOTIDE SEQUENCE [LARGE SCALE GENOMIC DNA]</scope>
    <source>
        <strain evidence="2 6">15-1A</strain>
    </source>
</reference>
<sequence>MKKNKLKDERIVQVNNQIQSEAFLLLLVLLGTSIFVKSYLLEQPVSEVFTELLLLGVAFIYLLIRGSLIGHELIDQSKHAKKLRVLAVIVGSVFVSAVTGVRNYSLYHELYTGYFDPHFLAILGITFISSALFMSALVFLVSSVNRFGQKRLESKLEDENEEK</sequence>
<dbReference type="EMBL" id="AP019810">
    <property type="protein sequence ID" value="BBM16188.1"/>
    <property type="molecule type" value="Genomic_DNA"/>
</dbReference>
<evidence type="ECO:0000313" key="2">
    <source>
        <dbReference type="EMBL" id="BBM16188.1"/>
    </source>
</evidence>
<gene>
    <name evidence="4" type="ORF">BTN92_04595</name>
    <name evidence="2" type="ORF">EM151A_3028</name>
    <name evidence="3" type="ORF">HI921_05735</name>
</gene>
<reference evidence="4 5" key="1">
    <citation type="submission" date="2016-12" db="EMBL/GenBank/DDBJ databases">
        <authorList>
            <person name="Song W.-J."/>
            <person name="Kurnit D.M."/>
        </authorList>
    </citation>
    <scope>NUCLEOTIDE SEQUENCE [LARGE SCALE GENOMIC DNA]</scope>
    <source>
        <strain evidence="4 5">CGB1038-1_S1</strain>
    </source>
</reference>
<evidence type="ECO:0000313" key="6">
    <source>
        <dbReference type="Proteomes" id="UP000509460"/>
    </source>
</evidence>
<feature type="transmembrane region" description="Helical" evidence="1">
    <location>
        <begin position="21"/>
        <end position="40"/>
    </location>
</feature>
<evidence type="ECO:0000313" key="7">
    <source>
        <dbReference type="Proteomes" id="UP000557857"/>
    </source>
</evidence>
<accession>A0A1V2UL04</accession>
<evidence type="ECO:0000256" key="1">
    <source>
        <dbReference type="SAM" id="Phobius"/>
    </source>
</evidence>
<keyword evidence="1" id="KW-0812">Transmembrane</keyword>
<protein>
    <recommendedName>
        <fullName evidence="8">DUF3278 domain-containing protein</fullName>
    </recommendedName>
</protein>
<proteinExistence type="predicted"/>
<dbReference type="RefSeq" id="WP_010735523.1">
    <property type="nucleotide sequence ID" value="NZ_AP019810.1"/>
</dbReference>
<name>A0A1V2UL04_ENTMU</name>
<dbReference type="EMBL" id="MSTR01000003">
    <property type="protein sequence ID" value="ONN44118.1"/>
    <property type="molecule type" value="Genomic_DNA"/>
</dbReference>
<keyword evidence="1" id="KW-0472">Membrane</keyword>
<dbReference type="Proteomes" id="UP000189299">
    <property type="component" value="Unassembled WGS sequence"/>
</dbReference>
<organism evidence="4 5">
    <name type="scientific">Enterococcus mundtii</name>
    <dbReference type="NCBI Taxonomy" id="53346"/>
    <lineage>
        <taxon>Bacteria</taxon>
        <taxon>Bacillati</taxon>
        <taxon>Bacillota</taxon>
        <taxon>Bacilli</taxon>
        <taxon>Lactobacillales</taxon>
        <taxon>Enterococcaceae</taxon>
        <taxon>Enterococcus</taxon>
    </lineage>
</organism>
<dbReference type="Proteomes" id="UP000509460">
    <property type="component" value="Chromosome"/>
</dbReference>
<feature type="transmembrane region" description="Helical" evidence="1">
    <location>
        <begin position="46"/>
        <end position="64"/>
    </location>
</feature>
<evidence type="ECO:0000313" key="3">
    <source>
        <dbReference type="EMBL" id="NMP57970.1"/>
    </source>
</evidence>
<reference evidence="3 7" key="3">
    <citation type="submission" date="2020-04" db="EMBL/GenBank/DDBJ databases">
        <authorList>
            <person name="Abaymova A."/>
            <person name="Teymurazov M."/>
            <person name="Tazyna O."/>
            <person name="Chatushin Y."/>
            <person name="Svetoch E."/>
            <person name="Pereligyn V."/>
            <person name="Pohylenko V."/>
            <person name="Platonov M."/>
            <person name="Kartsev N."/>
            <person name="Skryabin Y."/>
            <person name="Sizova A."/>
            <person name="Solomentsev V."/>
            <person name="Kislichkina A."/>
            <person name="Bogun A."/>
        </authorList>
    </citation>
    <scope>NUCLEOTIDE SEQUENCE [LARGE SCALE GENOMIC DNA]</scope>
    <source>
        <strain evidence="3">SCPM-O-B-8398</strain>
        <strain evidence="7">SCPM-O-B-8398 (E28)</strain>
    </source>
</reference>
<evidence type="ECO:0008006" key="8">
    <source>
        <dbReference type="Google" id="ProtNLM"/>
    </source>
</evidence>
<evidence type="ECO:0000313" key="5">
    <source>
        <dbReference type="Proteomes" id="UP000189299"/>
    </source>
</evidence>
<dbReference type="Pfam" id="PF20563">
    <property type="entry name" value="DUF6773"/>
    <property type="match status" value="1"/>
</dbReference>
<keyword evidence="1" id="KW-1133">Transmembrane helix</keyword>
<dbReference type="OrthoDB" id="2664524at2"/>
<evidence type="ECO:0000313" key="4">
    <source>
        <dbReference type="EMBL" id="ONN44118.1"/>
    </source>
</evidence>